<evidence type="ECO:0000313" key="2">
    <source>
        <dbReference type="EMBL" id="GIN20407.1"/>
    </source>
</evidence>
<dbReference type="InterPro" id="IPR013216">
    <property type="entry name" value="Methyltransf_11"/>
</dbReference>
<dbReference type="GO" id="GO:0008168">
    <property type="term" value="F:methyltransferase activity"/>
    <property type="evidence" value="ECO:0007669"/>
    <property type="project" value="UniProtKB-KW"/>
</dbReference>
<evidence type="ECO:0000259" key="1">
    <source>
        <dbReference type="Pfam" id="PF08241"/>
    </source>
</evidence>
<comment type="caution">
    <text evidence="2">The sequence shown here is derived from an EMBL/GenBank/DDBJ whole genome shotgun (WGS) entry which is preliminary data.</text>
</comment>
<sequence>MDNKKKVVKQFGSNAGNYVTSQMHARGKDLDMIKEILKGRNNKDLLDIATGGGHVVNALAPLFETVTALDLTPEMLAKAKEFIESNGHGNVSFVQGDAENLPFRDKSYDVVTCRVAPHHFPNVKRFISEGFRVLTDEGMFILVDNVAPELSVYDQFYNELEKKRDPSHYRAYKKSEWISWIEEKGFSIQMFVTFTKRFVFDDWCQTINLSIEDKVELNNYMIASSREVIDFFSIEIVNNQIQSFQGEAVMLVASKYNNANFLV</sequence>
<dbReference type="Pfam" id="PF08241">
    <property type="entry name" value="Methyltransf_11"/>
    <property type="match status" value="1"/>
</dbReference>
<proteinExistence type="predicted"/>
<dbReference type="Gene3D" id="3.40.50.150">
    <property type="entry name" value="Vaccinia Virus protein VP39"/>
    <property type="match status" value="1"/>
</dbReference>
<dbReference type="Proteomes" id="UP000680279">
    <property type="component" value="Unassembled WGS sequence"/>
</dbReference>
<accession>A0ABQ4K3S8</accession>
<dbReference type="PANTHER" id="PTHR43591">
    <property type="entry name" value="METHYLTRANSFERASE"/>
    <property type="match status" value="1"/>
</dbReference>
<dbReference type="EMBL" id="BOQT01000004">
    <property type="protein sequence ID" value="GIN20407.1"/>
    <property type="molecule type" value="Genomic_DNA"/>
</dbReference>
<feature type="domain" description="Methyltransferase type 11" evidence="1">
    <location>
        <begin position="46"/>
        <end position="142"/>
    </location>
</feature>
<name>A0ABQ4K3S8_9BACI</name>
<dbReference type="RefSeq" id="WP_018706634.1">
    <property type="nucleotide sequence ID" value="NZ_BOQT01000004.1"/>
</dbReference>
<dbReference type="CDD" id="cd02440">
    <property type="entry name" value="AdoMet_MTases"/>
    <property type="match status" value="1"/>
</dbReference>
<keyword evidence="2" id="KW-0808">Transferase</keyword>
<dbReference type="GO" id="GO:0032259">
    <property type="term" value="P:methylation"/>
    <property type="evidence" value="ECO:0007669"/>
    <property type="project" value="UniProtKB-KW"/>
</dbReference>
<gene>
    <name evidence="2" type="ORF">J1TS3_15410</name>
</gene>
<dbReference type="SUPFAM" id="SSF53335">
    <property type="entry name" value="S-adenosyl-L-methionine-dependent methyltransferases"/>
    <property type="match status" value="1"/>
</dbReference>
<keyword evidence="2" id="KW-0489">Methyltransferase</keyword>
<dbReference type="InterPro" id="IPR029063">
    <property type="entry name" value="SAM-dependent_MTases_sf"/>
</dbReference>
<organism evidence="2 3">
    <name type="scientific">Siminovitchia fordii</name>
    <dbReference type="NCBI Taxonomy" id="254759"/>
    <lineage>
        <taxon>Bacteria</taxon>
        <taxon>Bacillati</taxon>
        <taxon>Bacillota</taxon>
        <taxon>Bacilli</taxon>
        <taxon>Bacillales</taxon>
        <taxon>Bacillaceae</taxon>
        <taxon>Siminovitchia</taxon>
    </lineage>
</organism>
<evidence type="ECO:0000313" key="3">
    <source>
        <dbReference type="Proteomes" id="UP000680279"/>
    </source>
</evidence>
<keyword evidence="3" id="KW-1185">Reference proteome</keyword>
<reference evidence="2 3" key="1">
    <citation type="submission" date="2021-03" db="EMBL/GenBank/DDBJ databases">
        <title>Antimicrobial resistance genes in bacteria isolated from Japanese honey, and their potential for conferring macrolide and lincosamide resistance in the American foulbrood pathogen Paenibacillus larvae.</title>
        <authorList>
            <person name="Okamoto M."/>
            <person name="Kumagai M."/>
            <person name="Kanamori H."/>
            <person name="Takamatsu D."/>
        </authorList>
    </citation>
    <scope>NUCLEOTIDE SEQUENCE [LARGE SCALE GENOMIC DNA]</scope>
    <source>
        <strain evidence="2 3">J1TS3</strain>
    </source>
</reference>
<protein>
    <submittedName>
        <fullName evidence="2">Methyltransferase</fullName>
    </submittedName>
</protein>